<dbReference type="AlphaFoldDB" id="A0A3M8QR65"/>
<feature type="signal peptide" evidence="2">
    <location>
        <begin position="1"/>
        <end position="26"/>
    </location>
</feature>
<proteinExistence type="predicted"/>
<sequence>MHLQKRKTLGGAVALTLALGSPLASAETMAHPCAPSQKTPTHGQSMPLSKAQPGSTAATASQHPCQSANCGAAKTQK</sequence>
<gene>
    <name evidence="3" type="ORF">EC580_13395</name>
</gene>
<protein>
    <recommendedName>
        <fullName evidence="4">Secreted protein</fullName>
    </recommendedName>
</protein>
<organism evidence="3">
    <name type="scientific">Acidithiobacillus sulfuriphilus</name>
    <dbReference type="NCBI Taxonomy" id="1867749"/>
    <lineage>
        <taxon>Bacteria</taxon>
        <taxon>Pseudomonadati</taxon>
        <taxon>Pseudomonadota</taxon>
        <taxon>Acidithiobacillia</taxon>
        <taxon>Acidithiobacillales</taxon>
        <taxon>Acidithiobacillaceae</taxon>
        <taxon>Acidithiobacillus</taxon>
    </lineage>
</organism>
<name>A0A3M8QR65_9PROT</name>
<evidence type="ECO:0000313" key="3">
    <source>
        <dbReference type="EMBL" id="RNF58141.1"/>
    </source>
</evidence>
<evidence type="ECO:0000256" key="1">
    <source>
        <dbReference type="SAM" id="MobiDB-lite"/>
    </source>
</evidence>
<feature type="region of interest" description="Disordered" evidence="1">
    <location>
        <begin position="24"/>
        <end position="77"/>
    </location>
</feature>
<keyword evidence="2" id="KW-0732">Signal</keyword>
<reference evidence="3" key="1">
    <citation type="submission" date="2018-10" db="EMBL/GenBank/DDBJ databases">
        <title>Acidithiobacillus sulfuriphilus sp. nov.: an extremely acidophilic sulfur-oxidizing chemolithotroph isolated from a neutral pH environment.</title>
        <authorList>
            <person name="Falagan C."/>
            <person name="Moya-Beltran A."/>
            <person name="Quatrini R."/>
            <person name="Johnson D.B."/>
        </authorList>
    </citation>
    <scope>NUCLEOTIDE SEQUENCE [LARGE SCALE GENOMIC DNA]</scope>
    <source>
        <strain evidence="3">CJ-2</strain>
    </source>
</reference>
<dbReference type="RefSeq" id="WP_123105882.1">
    <property type="nucleotide sequence ID" value="NZ_CP127527.1"/>
</dbReference>
<feature type="chain" id="PRO_5018099581" description="Secreted protein" evidence="2">
    <location>
        <begin position="27"/>
        <end position="77"/>
    </location>
</feature>
<dbReference type="EMBL" id="RIZI01000192">
    <property type="protein sequence ID" value="RNF58141.1"/>
    <property type="molecule type" value="Genomic_DNA"/>
</dbReference>
<feature type="compositionally biased region" description="Polar residues" evidence="1">
    <location>
        <begin position="36"/>
        <end position="69"/>
    </location>
</feature>
<evidence type="ECO:0000256" key="2">
    <source>
        <dbReference type="SAM" id="SignalP"/>
    </source>
</evidence>
<accession>A0A3M8QR65</accession>
<comment type="caution">
    <text evidence="3">The sequence shown here is derived from an EMBL/GenBank/DDBJ whole genome shotgun (WGS) entry which is preliminary data.</text>
</comment>
<evidence type="ECO:0008006" key="4">
    <source>
        <dbReference type="Google" id="ProtNLM"/>
    </source>
</evidence>